<keyword evidence="3" id="KW-0808">Transferase</keyword>
<dbReference type="Pfam" id="PF22013">
    <property type="entry name" value="PG_1098_Fer"/>
    <property type="match status" value="1"/>
</dbReference>
<dbReference type="InterPro" id="IPR029063">
    <property type="entry name" value="SAM-dependent_MTases_sf"/>
</dbReference>
<protein>
    <submittedName>
        <fullName evidence="3">SAM-dependent methyltransferase</fullName>
    </submittedName>
</protein>
<keyword evidence="4" id="KW-1185">Reference proteome</keyword>
<dbReference type="Proteomes" id="UP000606008">
    <property type="component" value="Unassembled WGS sequence"/>
</dbReference>
<feature type="domain" description="PG-1098 ferredoxin-like" evidence="2">
    <location>
        <begin position="283"/>
        <end position="326"/>
    </location>
</feature>
<dbReference type="Pfam" id="PF18096">
    <property type="entry name" value="Thump_like"/>
    <property type="match status" value="1"/>
</dbReference>
<accession>A0ABX0QIA4</accession>
<evidence type="ECO:0000259" key="1">
    <source>
        <dbReference type="Pfam" id="PF18096"/>
    </source>
</evidence>
<gene>
    <name evidence="3" type="ORF">F7231_11490</name>
</gene>
<evidence type="ECO:0000259" key="2">
    <source>
        <dbReference type="Pfam" id="PF22013"/>
    </source>
</evidence>
<evidence type="ECO:0000313" key="4">
    <source>
        <dbReference type="Proteomes" id="UP000606008"/>
    </source>
</evidence>
<organism evidence="3 4">
    <name type="scientific">Fibrivirga algicola</name>
    <dbReference type="NCBI Taxonomy" id="2950420"/>
    <lineage>
        <taxon>Bacteria</taxon>
        <taxon>Pseudomonadati</taxon>
        <taxon>Bacteroidota</taxon>
        <taxon>Cytophagia</taxon>
        <taxon>Cytophagales</taxon>
        <taxon>Spirosomataceae</taxon>
        <taxon>Fibrivirga</taxon>
    </lineage>
</organism>
<comment type="caution">
    <text evidence="3">The sequence shown here is derived from an EMBL/GenBank/DDBJ whole genome shotgun (WGS) entry which is preliminary data.</text>
</comment>
<dbReference type="GO" id="GO:0008168">
    <property type="term" value="F:methyltransferase activity"/>
    <property type="evidence" value="ECO:0007669"/>
    <property type="project" value="UniProtKB-KW"/>
</dbReference>
<sequence length="400" mass="43965">MPFPDLTDADRAFILSNLTADVQTLVLRPPASLARLQVREIAEQIRARQKAKGKLPGWYAHPMLTFPAALSVEQASSERAAAYKASLVSGSLLADLTGGMGVDTAAFARQVNRVNYVERNQPLAELTARNMQLLGLLNVTVNVGDGLAWLANQPDTFDWLYLDPARRDSRGGRVVGLADCEPDVLTYLPLLLQKAHNLLLKTSPLLDIEATLRQLPTTREVHVVAVQGEVKETLFVLRREPVALADVQMTAINLRDTGEMQTFAYRRGDEATASVTLADPQTYLYEPNAALLKAGAFRLAGVRFGLAKLAPHSHLYTSAEYLPTFPGRVFIINALCRADRKSLQVHVPGGQANLTVRNFPQPVDVLRKQLNLREGSDVYLFATTLTNGDKRLIVTHKAVI</sequence>
<reference evidence="4" key="1">
    <citation type="submission" date="2019-09" db="EMBL/GenBank/DDBJ databases">
        <authorList>
            <person name="Jung D.-H."/>
        </authorList>
    </citation>
    <scope>NUCLEOTIDE SEQUENCE [LARGE SCALE GENOMIC DNA]</scope>
    <source>
        <strain evidence="4">JA-25</strain>
    </source>
</reference>
<dbReference type="Gene3D" id="3.40.50.150">
    <property type="entry name" value="Vaccinia Virus protein VP39"/>
    <property type="match status" value="1"/>
</dbReference>
<dbReference type="EMBL" id="WAEL01000004">
    <property type="protein sequence ID" value="NID10792.1"/>
    <property type="molecule type" value="Genomic_DNA"/>
</dbReference>
<dbReference type="Gene3D" id="1.10.10.1110">
    <property type="entry name" value="Methyltransferase PG1098, N-terminal domain"/>
    <property type="match status" value="1"/>
</dbReference>
<name>A0ABX0QIA4_9BACT</name>
<dbReference type="GO" id="GO:0032259">
    <property type="term" value="P:methylation"/>
    <property type="evidence" value="ECO:0007669"/>
    <property type="project" value="UniProtKB-KW"/>
</dbReference>
<feature type="domain" description="THUMP-like" evidence="1">
    <location>
        <begin position="327"/>
        <end position="397"/>
    </location>
</feature>
<dbReference type="CDD" id="cd02440">
    <property type="entry name" value="AdoMet_MTases"/>
    <property type="match status" value="1"/>
</dbReference>
<proteinExistence type="predicted"/>
<reference evidence="4" key="2">
    <citation type="submission" date="2023-07" db="EMBL/GenBank/DDBJ databases">
        <authorList>
            <person name="Jung D.-H."/>
        </authorList>
    </citation>
    <scope>NUCLEOTIDE SEQUENCE [LARGE SCALE GENOMIC DNA]</scope>
    <source>
        <strain evidence="4">JA-25</strain>
    </source>
</reference>
<dbReference type="InterPro" id="IPR041497">
    <property type="entry name" value="Thump-like"/>
</dbReference>
<dbReference type="InterPro" id="IPR054168">
    <property type="entry name" value="PG_1098_Fer"/>
</dbReference>
<keyword evidence="3" id="KW-0489">Methyltransferase</keyword>
<dbReference type="RefSeq" id="WP_166692010.1">
    <property type="nucleotide sequence ID" value="NZ_WAEL01000004.1"/>
</dbReference>
<evidence type="ECO:0000313" key="3">
    <source>
        <dbReference type="EMBL" id="NID10792.1"/>
    </source>
</evidence>
<dbReference type="SUPFAM" id="SSF53335">
    <property type="entry name" value="S-adenosyl-L-methionine-dependent methyltransferases"/>
    <property type="match status" value="1"/>
</dbReference>